<dbReference type="Gene3D" id="1.10.357.10">
    <property type="entry name" value="Tetracycline Repressor, domain 2"/>
    <property type="match status" value="1"/>
</dbReference>
<evidence type="ECO:0000256" key="3">
    <source>
        <dbReference type="ARBA" id="ARBA00023125"/>
    </source>
</evidence>
<reference evidence="7" key="1">
    <citation type="submission" date="2024-06" db="EMBL/GenBank/DDBJ databases">
        <title>Genome sequence of Vogesella sp. MAHUQ-64.</title>
        <authorList>
            <person name="Huq M.A."/>
        </authorList>
    </citation>
    <scope>NUCLEOTIDE SEQUENCE</scope>
    <source>
        <strain evidence="7">MAHUQ-64</strain>
    </source>
</reference>
<dbReference type="PRINTS" id="PR00455">
    <property type="entry name" value="HTHTETR"/>
</dbReference>
<dbReference type="Pfam" id="PF00440">
    <property type="entry name" value="TetR_N"/>
    <property type="match status" value="1"/>
</dbReference>
<dbReference type="PANTHER" id="PTHR30055:SF240">
    <property type="entry name" value="HTH-TYPE TRANSCRIPTIONAL REGULATOR ACRR"/>
    <property type="match status" value="1"/>
</dbReference>
<dbReference type="SUPFAM" id="SSF48498">
    <property type="entry name" value="Tetracyclin repressor-like, C-terminal domain"/>
    <property type="match status" value="1"/>
</dbReference>
<dbReference type="SUPFAM" id="SSF46689">
    <property type="entry name" value="Homeodomain-like"/>
    <property type="match status" value="1"/>
</dbReference>
<keyword evidence="2" id="KW-0805">Transcription regulation</keyword>
<dbReference type="EMBL" id="JBEFLD010000010">
    <property type="protein sequence ID" value="MEQ6292367.1"/>
    <property type="molecule type" value="Genomic_DNA"/>
</dbReference>
<evidence type="ECO:0000313" key="8">
    <source>
        <dbReference type="Proteomes" id="UP001433638"/>
    </source>
</evidence>
<evidence type="ECO:0000259" key="6">
    <source>
        <dbReference type="PROSITE" id="PS50977"/>
    </source>
</evidence>
<dbReference type="InterPro" id="IPR013572">
    <property type="entry name" value="Tscrpt_reg_MAATS_C"/>
</dbReference>
<keyword evidence="3 5" id="KW-0238">DNA-binding</keyword>
<dbReference type="PROSITE" id="PS01081">
    <property type="entry name" value="HTH_TETR_1"/>
    <property type="match status" value="1"/>
</dbReference>
<evidence type="ECO:0000256" key="2">
    <source>
        <dbReference type="ARBA" id="ARBA00023015"/>
    </source>
</evidence>
<organism evidence="7 8">
    <name type="scientific">Vogesella oryzagri</name>
    <dbReference type="NCBI Taxonomy" id="3160864"/>
    <lineage>
        <taxon>Bacteria</taxon>
        <taxon>Pseudomonadati</taxon>
        <taxon>Pseudomonadota</taxon>
        <taxon>Betaproteobacteria</taxon>
        <taxon>Neisseriales</taxon>
        <taxon>Chromobacteriaceae</taxon>
        <taxon>Vogesella</taxon>
    </lineage>
</organism>
<dbReference type="RefSeq" id="WP_349590537.1">
    <property type="nucleotide sequence ID" value="NZ_JBEFLD010000010.1"/>
</dbReference>
<keyword evidence="1" id="KW-0678">Repressor</keyword>
<keyword evidence="4" id="KW-0804">Transcription</keyword>
<dbReference type="Proteomes" id="UP001433638">
    <property type="component" value="Unassembled WGS sequence"/>
</dbReference>
<dbReference type="InterPro" id="IPR050109">
    <property type="entry name" value="HTH-type_TetR-like_transc_reg"/>
</dbReference>
<comment type="caution">
    <text evidence="7">The sequence shown here is derived from an EMBL/GenBank/DDBJ whole genome shotgun (WGS) entry which is preliminary data.</text>
</comment>
<evidence type="ECO:0000256" key="1">
    <source>
        <dbReference type="ARBA" id="ARBA00022491"/>
    </source>
</evidence>
<accession>A0ABV1M835</accession>
<feature type="DNA-binding region" description="H-T-H motif" evidence="5">
    <location>
        <begin position="33"/>
        <end position="52"/>
    </location>
</feature>
<evidence type="ECO:0000256" key="5">
    <source>
        <dbReference type="PROSITE-ProRule" id="PRU00335"/>
    </source>
</evidence>
<dbReference type="Pfam" id="PF08361">
    <property type="entry name" value="TetR_C_2"/>
    <property type="match status" value="1"/>
</dbReference>
<sequence length="215" mass="24300">MARKTREEAEQTRHLLLDTAERVFWEKGVAATSLADIATAAGLTRGAIYWHFDNKLALFTAICDRIKPELEHMDALLLDTGINPAVRLWRHATGMFELVRSNERLRRICGIHHIGCEQVGEMAPLLLEQISWTQEKQSMLQQVLEEAAQAGQLRDGIQPRLAALGLHSLYGGLCHSWMINPEDNTVHQHVCNLLSPYFVGIFRDHCWLDATAVEP</sequence>
<protein>
    <submittedName>
        <fullName evidence="7">TetR family transcriptional regulator</fullName>
    </submittedName>
</protein>
<gene>
    <name evidence="7" type="ORF">ABNW52_17285</name>
</gene>
<dbReference type="InterPro" id="IPR009057">
    <property type="entry name" value="Homeodomain-like_sf"/>
</dbReference>
<evidence type="ECO:0000256" key="4">
    <source>
        <dbReference type="ARBA" id="ARBA00023163"/>
    </source>
</evidence>
<feature type="domain" description="HTH tetR-type" evidence="6">
    <location>
        <begin position="10"/>
        <end position="70"/>
    </location>
</feature>
<evidence type="ECO:0000313" key="7">
    <source>
        <dbReference type="EMBL" id="MEQ6292367.1"/>
    </source>
</evidence>
<dbReference type="InterPro" id="IPR001647">
    <property type="entry name" value="HTH_TetR"/>
</dbReference>
<proteinExistence type="predicted"/>
<name>A0ABV1M835_9NEIS</name>
<dbReference type="InterPro" id="IPR036271">
    <property type="entry name" value="Tet_transcr_reg_TetR-rel_C_sf"/>
</dbReference>
<dbReference type="PANTHER" id="PTHR30055">
    <property type="entry name" value="HTH-TYPE TRANSCRIPTIONAL REGULATOR RUTR"/>
    <property type="match status" value="1"/>
</dbReference>
<dbReference type="PROSITE" id="PS50977">
    <property type="entry name" value="HTH_TETR_2"/>
    <property type="match status" value="1"/>
</dbReference>
<keyword evidence="8" id="KW-1185">Reference proteome</keyword>
<dbReference type="InterPro" id="IPR023772">
    <property type="entry name" value="DNA-bd_HTH_TetR-type_CS"/>
</dbReference>